<name>A0A5J4R4L0_9ZZZZ</name>
<sequence>MFFKDVIGQTSAKELLLAEAKEDRIPHARLICGPEGIGKFPLALAYARYSNCTARGDTDACGKCPSCVKLNKLVHPDVHFIFPIVKNAKRKQELCDDYITEWRKFIISNPYWEIPRAFRGNKPLHKKMG</sequence>
<dbReference type="GO" id="GO:0003887">
    <property type="term" value="F:DNA-directed DNA polymerase activity"/>
    <property type="evidence" value="ECO:0007669"/>
    <property type="project" value="UniProtKB-EC"/>
</dbReference>
<dbReference type="EMBL" id="SNRY01001796">
    <property type="protein sequence ID" value="KAA6328578.1"/>
    <property type="molecule type" value="Genomic_DNA"/>
</dbReference>
<dbReference type="SUPFAM" id="SSF52540">
    <property type="entry name" value="P-loop containing nucleoside triphosphate hydrolases"/>
    <property type="match status" value="1"/>
</dbReference>
<proteinExistence type="predicted"/>
<reference evidence="1" key="1">
    <citation type="submission" date="2019-03" db="EMBL/GenBank/DDBJ databases">
        <title>Single cell metagenomics reveals metabolic interactions within the superorganism composed of flagellate Streblomastix strix and complex community of Bacteroidetes bacteria on its surface.</title>
        <authorList>
            <person name="Treitli S.C."/>
            <person name="Kolisko M."/>
            <person name="Husnik F."/>
            <person name="Keeling P."/>
            <person name="Hampl V."/>
        </authorList>
    </citation>
    <scope>NUCLEOTIDE SEQUENCE</scope>
    <source>
        <strain evidence="1">STM</strain>
    </source>
</reference>
<dbReference type="InterPro" id="IPR027417">
    <property type="entry name" value="P-loop_NTPase"/>
</dbReference>
<protein>
    <submittedName>
        <fullName evidence="1">DNA polymerase III subunit gamma/tau</fullName>
        <ecNumber evidence="1">2.7.7.7</ecNumber>
    </submittedName>
</protein>
<keyword evidence="1" id="KW-0808">Transferase</keyword>
<dbReference type="Gene3D" id="3.40.50.300">
    <property type="entry name" value="P-loop containing nucleotide triphosphate hydrolases"/>
    <property type="match status" value="1"/>
</dbReference>
<accession>A0A5J4R4L0</accession>
<gene>
    <name evidence="1" type="ORF">EZS27_022539</name>
</gene>
<keyword evidence="1" id="KW-0548">Nucleotidyltransferase</keyword>
<dbReference type="AlphaFoldDB" id="A0A5J4R4L0"/>
<dbReference type="Pfam" id="PF13177">
    <property type="entry name" value="DNA_pol3_delta2"/>
    <property type="match status" value="1"/>
</dbReference>
<comment type="caution">
    <text evidence="1">The sequence shown here is derived from an EMBL/GenBank/DDBJ whole genome shotgun (WGS) entry which is preliminary data.</text>
</comment>
<organism evidence="1">
    <name type="scientific">termite gut metagenome</name>
    <dbReference type="NCBI Taxonomy" id="433724"/>
    <lineage>
        <taxon>unclassified sequences</taxon>
        <taxon>metagenomes</taxon>
        <taxon>organismal metagenomes</taxon>
    </lineage>
</organism>
<evidence type="ECO:0000313" key="1">
    <source>
        <dbReference type="EMBL" id="KAA6328578.1"/>
    </source>
</evidence>
<dbReference type="EC" id="2.7.7.7" evidence="1"/>